<evidence type="ECO:0000313" key="1">
    <source>
        <dbReference type="EMBL" id="WTZ09722.1"/>
    </source>
</evidence>
<gene>
    <name evidence="1" type="ORF">OG699_18050</name>
</gene>
<organism evidence="1">
    <name type="scientific">Streptomyces sp. NBC_01393</name>
    <dbReference type="NCBI Taxonomy" id="2903851"/>
    <lineage>
        <taxon>Bacteria</taxon>
        <taxon>Bacillati</taxon>
        <taxon>Actinomycetota</taxon>
        <taxon>Actinomycetes</taxon>
        <taxon>Kitasatosporales</taxon>
        <taxon>Streptomycetaceae</taxon>
        <taxon>Streptomyces</taxon>
    </lineage>
</organism>
<reference evidence="1" key="1">
    <citation type="submission" date="2022-10" db="EMBL/GenBank/DDBJ databases">
        <title>The complete genomes of actinobacterial strains from the NBC collection.</title>
        <authorList>
            <person name="Joergensen T.S."/>
            <person name="Alvarez Arevalo M."/>
            <person name="Sterndorff E.B."/>
            <person name="Faurdal D."/>
            <person name="Vuksanovic O."/>
            <person name="Mourched A.-S."/>
            <person name="Charusanti P."/>
            <person name="Shaw S."/>
            <person name="Blin K."/>
            <person name="Weber T."/>
        </authorList>
    </citation>
    <scope>NUCLEOTIDE SEQUENCE</scope>
    <source>
        <strain evidence="1">NBC_01393</strain>
    </source>
</reference>
<name>A0AAU3HXF8_9ACTN</name>
<sequence length="68" mass="7152">MSVRENDMGGTAGLGGNFVRGVLDELEELPVTVSTLGDPPFPVRVFRNESGIDGVRLEDAGGLIDHGL</sequence>
<proteinExistence type="predicted"/>
<protein>
    <submittedName>
        <fullName evidence="1">Uncharacterized protein</fullName>
    </submittedName>
</protein>
<dbReference type="EMBL" id="CP109546">
    <property type="protein sequence ID" value="WTZ09722.1"/>
    <property type="molecule type" value="Genomic_DNA"/>
</dbReference>
<dbReference type="AlphaFoldDB" id="A0AAU3HXF8"/>
<accession>A0AAU3HXF8</accession>